<evidence type="ECO:0000313" key="13">
    <source>
        <dbReference type="Ensembl" id="ENSXETP00000115119"/>
    </source>
</evidence>
<accession>A0A803K4A3</accession>
<dbReference type="InterPro" id="IPR005135">
    <property type="entry name" value="Endo/exonuclease/phosphatase"/>
</dbReference>
<dbReference type="PANTHER" id="PTHR22748:SF26">
    <property type="entry name" value="ENDONUCLEASE_EXONUCLEASE_PHOSPHATASE DOMAIN-CONTAINING PROTEIN"/>
    <property type="match status" value="1"/>
</dbReference>
<organism evidence="13">
    <name type="scientific">Xenopus tropicalis</name>
    <name type="common">Western clawed frog</name>
    <name type="synonym">Silurana tropicalis</name>
    <dbReference type="NCBI Taxonomy" id="8364"/>
    <lineage>
        <taxon>Eukaryota</taxon>
        <taxon>Metazoa</taxon>
        <taxon>Chordata</taxon>
        <taxon>Craniata</taxon>
        <taxon>Vertebrata</taxon>
        <taxon>Euteleostomi</taxon>
        <taxon>Amphibia</taxon>
        <taxon>Batrachia</taxon>
        <taxon>Anura</taxon>
        <taxon>Pipoidea</taxon>
        <taxon>Pipidae</taxon>
        <taxon>Xenopodinae</taxon>
        <taxon>Xenopus</taxon>
        <taxon>Silurana</taxon>
    </lineage>
</organism>
<reference evidence="13" key="2">
    <citation type="submission" date="2021-03" db="UniProtKB">
        <authorList>
            <consortium name="Ensembl"/>
        </authorList>
    </citation>
    <scope>IDENTIFICATION</scope>
</reference>
<keyword evidence="4 10" id="KW-0479">Metal-binding</keyword>
<evidence type="ECO:0000256" key="7">
    <source>
        <dbReference type="ARBA" id="ARBA00022842"/>
    </source>
</evidence>
<evidence type="ECO:0000256" key="1">
    <source>
        <dbReference type="ARBA" id="ARBA00000493"/>
    </source>
</evidence>
<keyword evidence="10" id="KW-0464">Manganese</keyword>
<dbReference type="InterPro" id="IPR036691">
    <property type="entry name" value="Endo/exonu/phosph_ase_sf"/>
</dbReference>
<evidence type="ECO:0000256" key="4">
    <source>
        <dbReference type="ARBA" id="ARBA00022723"/>
    </source>
</evidence>
<feature type="site" description="Important for catalytic activity" evidence="11">
    <location>
        <position position="206"/>
    </location>
</feature>
<feature type="binding site" evidence="10">
    <location>
        <position position="231"/>
    </location>
    <ligand>
        <name>Mg(2+)</name>
        <dbReference type="ChEBI" id="CHEBI:18420"/>
        <label>1</label>
    </ligand>
</feature>
<feature type="active site" evidence="9">
    <location>
        <position position="110"/>
    </location>
</feature>
<dbReference type="CDD" id="cd09076">
    <property type="entry name" value="L1-EN"/>
    <property type="match status" value="1"/>
</dbReference>
<feature type="binding site" evidence="10">
    <location>
        <position position="38"/>
    </location>
    <ligand>
        <name>Mg(2+)</name>
        <dbReference type="ChEBI" id="CHEBI:18420"/>
        <label>1</label>
    </ligand>
</feature>
<dbReference type="GO" id="GO:0008311">
    <property type="term" value="F:double-stranded DNA 3'-5' DNA exonuclease activity"/>
    <property type="evidence" value="ECO:0007669"/>
    <property type="project" value="UniProtKB-EC"/>
</dbReference>
<dbReference type="InParanoid" id="A0A803K4A3"/>
<feature type="domain" description="Endonuclease/exonuclease/phosphatase" evidence="12">
    <location>
        <begin position="6"/>
        <end position="231"/>
    </location>
</feature>
<keyword evidence="7 10" id="KW-0460">Magnesium</keyword>
<keyword evidence="8" id="KW-0234">DNA repair</keyword>
<sequence>MAFKILSLNVQGFNSPIKRTKAFTFFNSLQADVICLQETHFSHTSFPKYFHKKFSRFILSTSSTKTKGVGIFFHTALAVTIDKTLIDPEGRYIIANVCIGDSPLTIVTYYTPNIDQVEFFSKLFDFYSNQQGPLILCGDSNLVWNDRLDRLSLSGKQTSPSALKATRSFSELLNSFSLIDAWREKNPEVKQFSHYSAPHKVSSRIDHVFLSPSLVPLLYSSRMLNISWSDHCPILTS</sequence>
<reference evidence="13" key="1">
    <citation type="journal article" date="2010" name="Science">
        <title>The genome of the Western clawed frog Xenopus tropicalis.</title>
        <authorList>
            <person name="Hellsten U."/>
            <person name="Harland R.M."/>
            <person name="Gilchrist M.J."/>
            <person name="Hendrix D."/>
            <person name="Jurka J."/>
            <person name="Kapitonov V."/>
            <person name="Ovcharenko I."/>
            <person name="Putnam N.H."/>
            <person name="Shu S."/>
            <person name="Taher L."/>
            <person name="Blitz I.L."/>
            <person name="Blumberg B."/>
            <person name="Dichmann D.S."/>
            <person name="Dubchak I."/>
            <person name="Amaya E."/>
            <person name="Detter J.C."/>
            <person name="Fletcher R."/>
            <person name="Gerhard D.S."/>
            <person name="Goodstein D."/>
            <person name="Graves T."/>
            <person name="Grigoriev I.V."/>
            <person name="Grimwood J."/>
            <person name="Kawashima T."/>
            <person name="Lindquist E."/>
            <person name="Lucas S.M."/>
            <person name="Mead P.E."/>
            <person name="Mitros T."/>
            <person name="Ogino H."/>
            <person name="Ohta Y."/>
            <person name="Poliakov A.V."/>
            <person name="Pollet N."/>
            <person name="Robert J."/>
            <person name="Salamov A."/>
            <person name="Sater A.K."/>
            <person name="Schmutz J."/>
            <person name="Terry A."/>
            <person name="Vize P.D."/>
            <person name="Warren W.C."/>
            <person name="Wells D."/>
            <person name="Wills A."/>
            <person name="Wilson R.K."/>
            <person name="Zimmerman L.B."/>
            <person name="Zorn A.M."/>
            <person name="Grainger R."/>
            <person name="Grammer T."/>
            <person name="Khokha M.K."/>
            <person name="Richardson P.M."/>
            <person name="Rokhsar D.S."/>
        </authorList>
    </citation>
    <scope>NUCLEOTIDE SEQUENCE [LARGE SCALE GENOMIC DNA]</scope>
    <source>
        <strain evidence="13">Nigerian</strain>
    </source>
</reference>
<feature type="binding site" evidence="10">
    <location>
        <position position="230"/>
    </location>
    <ligand>
        <name>Mg(2+)</name>
        <dbReference type="ChEBI" id="CHEBI:18420"/>
        <label>1</label>
    </ligand>
</feature>
<dbReference type="EC" id="3.1.11.2" evidence="3"/>
<keyword evidence="5" id="KW-0227">DNA damage</keyword>
<dbReference type="Ensembl" id="ENSXETT00000114772">
    <property type="protein sequence ID" value="ENSXETP00000115119"/>
    <property type="gene ID" value="ENSXETG00000044471"/>
</dbReference>
<feature type="site" description="Transition state stabilizer" evidence="11">
    <location>
        <position position="141"/>
    </location>
</feature>
<evidence type="ECO:0000256" key="3">
    <source>
        <dbReference type="ARBA" id="ARBA00012115"/>
    </source>
</evidence>
<dbReference type="InterPro" id="IPR004808">
    <property type="entry name" value="AP_endonuc_1"/>
</dbReference>
<evidence type="ECO:0000256" key="11">
    <source>
        <dbReference type="PIRSR" id="PIRSR604808-3"/>
    </source>
</evidence>
<dbReference type="PANTHER" id="PTHR22748">
    <property type="entry name" value="AP ENDONUCLEASE"/>
    <property type="match status" value="1"/>
</dbReference>
<evidence type="ECO:0000256" key="2">
    <source>
        <dbReference type="ARBA" id="ARBA00007092"/>
    </source>
</evidence>
<evidence type="ECO:0000256" key="6">
    <source>
        <dbReference type="ARBA" id="ARBA00022801"/>
    </source>
</evidence>
<evidence type="ECO:0000259" key="12">
    <source>
        <dbReference type="Pfam" id="PF03372"/>
    </source>
</evidence>
<proteinExistence type="inferred from homology"/>
<evidence type="ECO:0000256" key="5">
    <source>
        <dbReference type="ARBA" id="ARBA00022763"/>
    </source>
</evidence>
<evidence type="ECO:0000256" key="9">
    <source>
        <dbReference type="PIRSR" id="PIRSR604808-1"/>
    </source>
</evidence>
<feature type="active site" description="Proton acceptor" evidence="9">
    <location>
        <position position="231"/>
    </location>
</feature>
<dbReference type="GeneTree" id="ENSGT01120000274991"/>
<feature type="binding site" evidence="10">
    <location>
        <position position="9"/>
    </location>
    <ligand>
        <name>Mg(2+)</name>
        <dbReference type="ChEBI" id="CHEBI:18420"/>
        <label>1</label>
    </ligand>
</feature>
<comment type="cofactor">
    <cofactor evidence="10">
        <name>Mg(2+)</name>
        <dbReference type="ChEBI" id="CHEBI:18420"/>
    </cofactor>
    <cofactor evidence="10">
        <name>Mn(2+)</name>
        <dbReference type="ChEBI" id="CHEBI:29035"/>
    </cofactor>
    <text evidence="10">Probably binds two magnesium or manganese ions per subunit.</text>
</comment>
<comment type="similarity">
    <text evidence="2">Belongs to the DNA repair enzymes AP/ExoA family.</text>
</comment>
<comment type="catalytic activity">
    <reaction evidence="1">
        <text>Exonucleolytic cleavage in the 3'- to 5'-direction to yield nucleoside 5'-phosphates.</text>
        <dbReference type="EC" id="3.1.11.2"/>
    </reaction>
</comment>
<feature type="active site" description="Proton donor/acceptor" evidence="9">
    <location>
        <position position="139"/>
    </location>
</feature>
<keyword evidence="6" id="KW-0378">Hydrolase</keyword>
<dbReference type="SUPFAM" id="SSF56219">
    <property type="entry name" value="DNase I-like"/>
    <property type="match status" value="1"/>
</dbReference>
<feature type="binding site" evidence="10">
    <location>
        <position position="141"/>
    </location>
    <ligand>
        <name>Mg(2+)</name>
        <dbReference type="ChEBI" id="CHEBI:18420"/>
        <label>1</label>
    </ligand>
</feature>
<dbReference type="Pfam" id="PF03372">
    <property type="entry name" value="Exo_endo_phos"/>
    <property type="match status" value="1"/>
</dbReference>
<name>A0A803K4A3_XENTR</name>
<evidence type="ECO:0000256" key="10">
    <source>
        <dbReference type="PIRSR" id="PIRSR604808-2"/>
    </source>
</evidence>
<feature type="site" description="Interaction with DNA substrate" evidence="11">
    <location>
        <position position="231"/>
    </location>
</feature>
<dbReference type="AlphaFoldDB" id="A0A803K4A3"/>
<protein>
    <recommendedName>
        <fullName evidence="3">exodeoxyribonuclease III</fullName>
        <ecNumber evidence="3">3.1.11.2</ecNumber>
    </recommendedName>
</protein>
<evidence type="ECO:0000256" key="8">
    <source>
        <dbReference type="ARBA" id="ARBA00023204"/>
    </source>
</evidence>
<feature type="binding site" evidence="10">
    <location>
        <position position="139"/>
    </location>
    <ligand>
        <name>Mg(2+)</name>
        <dbReference type="ChEBI" id="CHEBI:18420"/>
        <label>1</label>
    </ligand>
</feature>
<dbReference type="Gene3D" id="3.60.10.10">
    <property type="entry name" value="Endonuclease/exonuclease/phosphatase"/>
    <property type="match status" value="1"/>
</dbReference>
<dbReference type="GO" id="GO:0046872">
    <property type="term" value="F:metal ion binding"/>
    <property type="evidence" value="ECO:0007669"/>
    <property type="project" value="UniProtKB-KW"/>
</dbReference>
<dbReference type="GO" id="GO:0006281">
    <property type="term" value="P:DNA repair"/>
    <property type="evidence" value="ECO:0007669"/>
    <property type="project" value="UniProtKB-KW"/>
</dbReference>